<name>A0A4Y7K191_PAPSO</name>
<comment type="similarity">
    <text evidence="1 6">Belongs to the FMO family.</text>
</comment>
<evidence type="ECO:0000313" key="7">
    <source>
        <dbReference type="EMBL" id="RZC67123.1"/>
    </source>
</evidence>
<dbReference type="SUPFAM" id="SSF51905">
    <property type="entry name" value="FAD/NAD(P)-binding domain"/>
    <property type="match status" value="2"/>
</dbReference>
<keyword evidence="6" id="KW-0503">Monooxygenase</keyword>
<organism evidence="7 8">
    <name type="scientific">Papaver somniferum</name>
    <name type="common">Opium poppy</name>
    <dbReference type="NCBI Taxonomy" id="3469"/>
    <lineage>
        <taxon>Eukaryota</taxon>
        <taxon>Viridiplantae</taxon>
        <taxon>Streptophyta</taxon>
        <taxon>Embryophyta</taxon>
        <taxon>Tracheophyta</taxon>
        <taxon>Spermatophyta</taxon>
        <taxon>Magnoliopsida</taxon>
        <taxon>Ranunculales</taxon>
        <taxon>Papaveraceae</taxon>
        <taxon>Papaveroideae</taxon>
        <taxon>Papaver</taxon>
    </lineage>
</organism>
<dbReference type="GO" id="GO:0004499">
    <property type="term" value="F:N,N-dimethylaniline monooxygenase activity"/>
    <property type="evidence" value="ECO:0007669"/>
    <property type="project" value="InterPro"/>
</dbReference>
<dbReference type="GO" id="GO:0050661">
    <property type="term" value="F:NADP binding"/>
    <property type="evidence" value="ECO:0007669"/>
    <property type="project" value="InterPro"/>
</dbReference>
<dbReference type="Proteomes" id="UP000316621">
    <property type="component" value="Chromosome 6"/>
</dbReference>
<gene>
    <name evidence="7" type="ORF">C5167_010812</name>
</gene>
<dbReference type="Pfam" id="PF00743">
    <property type="entry name" value="FMO-like"/>
    <property type="match status" value="2"/>
</dbReference>
<dbReference type="InterPro" id="IPR036188">
    <property type="entry name" value="FAD/NAD-bd_sf"/>
</dbReference>
<dbReference type="Gene3D" id="3.50.50.60">
    <property type="entry name" value="FAD/NAD(P)-binding domain"/>
    <property type="match status" value="3"/>
</dbReference>
<evidence type="ECO:0000256" key="2">
    <source>
        <dbReference type="ARBA" id="ARBA00022630"/>
    </source>
</evidence>
<evidence type="ECO:0000256" key="5">
    <source>
        <dbReference type="ARBA" id="ARBA00023002"/>
    </source>
</evidence>
<keyword evidence="4" id="KW-0521">NADP</keyword>
<dbReference type="STRING" id="3469.A0A4Y7K191"/>
<accession>A0A4Y7K191</accession>
<evidence type="ECO:0000256" key="3">
    <source>
        <dbReference type="ARBA" id="ARBA00022827"/>
    </source>
</evidence>
<keyword evidence="2 6" id="KW-0285">Flavoprotein</keyword>
<dbReference type="InterPro" id="IPR000960">
    <property type="entry name" value="Flavin_mOase"/>
</dbReference>
<proteinExistence type="inferred from homology"/>
<sequence>MISRKVAVIGAGAAGLIASRELRREGHEVVVFEQSDRVGGTWVYNPNVDSDPLGLDSSRTIIFNSLYESLRVNLPREVMGFRDYPFVAQVNDDGRDPRRFPHHTEVLHYLEDFANHFGLIELIRFETEVIYVGLLEEEEELKNKWVVRYRKKGEVGSSSVAHEVFDAVVVCSGHHTHPNIAEIPGIDAWPGKQLHSHSYRVPEPFSGQVVLLIGNRASAADISKKIFTVAKEVHIASRSTMNVSPTKWFGNNNMRHHPLVKCAHEDGTVVFQDRSLVRVDVIVQCTGYKYCFPFLEISDIVTVDDNCVGPLYQHIFPPVLAPGLSFIGLTWMAPPFPTFELQSKWVAGVLSGRISLPYKDKMIKDVEAFYFQLKVAAVPKHYTHFLGEKQFDYADWLAAESGCQPLEEWRKEMAKERDRNATARPESYRDEWEDGDLIVQAHEDFSQYLPAELCGRTSKHSFELISIQMPTLTKVGNNTVMIADPRTLLIRWFFGERAGSFLLTACTKQKLPAHSL</sequence>
<dbReference type="InterPro" id="IPR020946">
    <property type="entry name" value="Flavin_mOase-like"/>
</dbReference>
<dbReference type="PANTHER" id="PTHR23023">
    <property type="entry name" value="DIMETHYLANILINE MONOOXYGENASE"/>
    <property type="match status" value="1"/>
</dbReference>
<protein>
    <recommendedName>
        <fullName evidence="6">Flavin-containing monooxygenase</fullName>
        <ecNumber evidence="6">1.-.-.-</ecNumber>
    </recommendedName>
</protein>
<comment type="cofactor">
    <cofactor evidence="6">
        <name>FAD</name>
        <dbReference type="ChEBI" id="CHEBI:57692"/>
    </cofactor>
</comment>
<keyword evidence="5 6" id="KW-0560">Oxidoreductase</keyword>
<dbReference type="GO" id="GO:0050660">
    <property type="term" value="F:flavin adenine dinucleotide binding"/>
    <property type="evidence" value="ECO:0007669"/>
    <property type="project" value="InterPro"/>
</dbReference>
<dbReference type="Gramene" id="RZC67123">
    <property type="protein sequence ID" value="RZC67123"/>
    <property type="gene ID" value="C5167_010812"/>
</dbReference>
<dbReference type="EMBL" id="CM010720">
    <property type="protein sequence ID" value="RZC67123.1"/>
    <property type="molecule type" value="Genomic_DNA"/>
</dbReference>
<dbReference type="EC" id="1.-.-.-" evidence="6"/>
<keyword evidence="3 6" id="KW-0274">FAD</keyword>
<dbReference type="OMA" id="VEHWRDQ"/>
<evidence type="ECO:0000313" key="8">
    <source>
        <dbReference type="Proteomes" id="UP000316621"/>
    </source>
</evidence>
<evidence type="ECO:0000256" key="6">
    <source>
        <dbReference type="RuleBase" id="RU361177"/>
    </source>
</evidence>
<dbReference type="PRINTS" id="PR00370">
    <property type="entry name" value="FMOXYGENASE"/>
</dbReference>
<evidence type="ECO:0000256" key="1">
    <source>
        <dbReference type="ARBA" id="ARBA00009183"/>
    </source>
</evidence>
<reference evidence="7 8" key="1">
    <citation type="journal article" date="2018" name="Science">
        <title>The opium poppy genome and morphinan production.</title>
        <authorList>
            <person name="Guo L."/>
            <person name="Winzer T."/>
            <person name="Yang X."/>
            <person name="Li Y."/>
            <person name="Ning Z."/>
            <person name="He Z."/>
            <person name="Teodor R."/>
            <person name="Lu Y."/>
            <person name="Bowser T.A."/>
            <person name="Graham I.A."/>
            <person name="Ye K."/>
        </authorList>
    </citation>
    <scope>NUCLEOTIDE SEQUENCE [LARGE SCALE GENOMIC DNA]</scope>
    <source>
        <strain evidence="8">cv. HN1</strain>
        <tissue evidence="7">Leaves</tissue>
    </source>
</reference>
<keyword evidence="8" id="KW-1185">Reference proteome</keyword>
<evidence type="ECO:0000256" key="4">
    <source>
        <dbReference type="ARBA" id="ARBA00022857"/>
    </source>
</evidence>
<dbReference type="AlphaFoldDB" id="A0A4Y7K191"/>
<dbReference type="InterPro" id="IPR050346">
    <property type="entry name" value="FMO-like"/>
</dbReference>